<name>A0A0C9X6T3_9AGAR</name>
<proteinExistence type="predicted"/>
<reference evidence="3" key="2">
    <citation type="submission" date="2015-01" db="EMBL/GenBank/DDBJ databases">
        <title>Evolutionary Origins and Diversification of the Mycorrhizal Mutualists.</title>
        <authorList>
            <consortium name="DOE Joint Genome Institute"/>
            <consortium name="Mycorrhizal Genomics Consortium"/>
            <person name="Kohler A."/>
            <person name="Kuo A."/>
            <person name="Nagy L.G."/>
            <person name="Floudas D."/>
            <person name="Copeland A."/>
            <person name="Barry K.W."/>
            <person name="Cichocki N."/>
            <person name="Veneault-Fourrey C."/>
            <person name="LaButti K."/>
            <person name="Lindquist E.A."/>
            <person name="Lipzen A."/>
            <person name="Lundell T."/>
            <person name="Morin E."/>
            <person name="Murat C."/>
            <person name="Riley R."/>
            <person name="Ohm R."/>
            <person name="Sun H."/>
            <person name="Tunlid A."/>
            <person name="Henrissat B."/>
            <person name="Grigoriev I.V."/>
            <person name="Hibbett D.S."/>
            <person name="Martin F."/>
        </authorList>
    </citation>
    <scope>NUCLEOTIDE SEQUENCE [LARGE SCALE GENOMIC DNA]</scope>
    <source>
        <strain evidence="3">LaAM-08-1</strain>
    </source>
</reference>
<feature type="chain" id="PRO_5002216569" evidence="1">
    <location>
        <begin position="22"/>
        <end position="126"/>
    </location>
</feature>
<organism evidence="2 3">
    <name type="scientific">Laccaria amethystina LaAM-08-1</name>
    <dbReference type="NCBI Taxonomy" id="1095629"/>
    <lineage>
        <taxon>Eukaryota</taxon>
        <taxon>Fungi</taxon>
        <taxon>Dikarya</taxon>
        <taxon>Basidiomycota</taxon>
        <taxon>Agaricomycotina</taxon>
        <taxon>Agaricomycetes</taxon>
        <taxon>Agaricomycetidae</taxon>
        <taxon>Agaricales</taxon>
        <taxon>Agaricineae</taxon>
        <taxon>Hydnangiaceae</taxon>
        <taxon>Laccaria</taxon>
    </lineage>
</organism>
<protein>
    <submittedName>
        <fullName evidence="2">Uncharacterized protein</fullName>
    </submittedName>
</protein>
<evidence type="ECO:0000313" key="2">
    <source>
        <dbReference type="EMBL" id="KIK00781.1"/>
    </source>
</evidence>
<keyword evidence="3" id="KW-1185">Reference proteome</keyword>
<evidence type="ECO:0000313" key="3">
    <source>
        <dbReference type="Proteomes" id="UP000054477"/>
    </source>
</evidence>
<dbReference type="HOGENOM" id="CLU_1981938_0_0_1"/>
<gene>
    <name evidence="2" type="ORF">K443DRAFT_678967</name>
</gene>
<dbReference type="Proteomes" id="UP000054477">
    <property type="component" value="Unassembled WGS sequence"/>
</dbReference>
<keyword evidence="1" id="KW-0732">Signal</keyword>
<feature type="signal peptide" evidence="1">
    <location>
        <begin position="1"/>
        <end position="21"/>
    </location>
</feature>
<evidence type="ECO:0000256" key="1">
    <source>
        <dbReference type="SAM" id="SignalP"/>
    </source>
</evidence>
<accession>A0A0C9X6T3</accession>
<dbReference type="AlphaFoldDB" id="A0A0C9X6T3"/>
<sequence length="126" mass="14418">MGLVETLWYLFPLLLFPISQTRCPSTLEHDIRSSPSSRTLFVEEYTRFPDEIAERTFDIGLATADIPGRVCMIKTSLDTRYLLFPAYCLVTKTEQCQLQAKAQLSFFVIKPQVSQDPPPLTWNSEP</sequence>
<reference evidence="2 3" key="1">
    <citation type="submission" date="2014-04" db="EMBL/GenBank/DDBJ databases">
        <authorList>
            <consortium name="DOE Joint Genome Institute"/>
            <person name="Kuo A."/>
            <person name="Kohler A."/>
            <person name="Nagy L.G."/>
            <person name="Floudas D."/>
            <person name="Copeland A."/>
            <person name="Barry K.W."/>
            <person name="Cichocki N."/>
            <person name="Veneault-Fourrey C."/>
            <person name="LaButti K."/>
            <person name="Lindquist E.A."/>
            <person name="Lipzen A."/>
            <person name="Lundell T."/>
            <person name="Morin E."/>
            <person name="Murat C."/>
            <person name="Sun H."/>
            <person name="Tunlid A."/>
            <person name="Henrissat B."/>
            <person name="Grigoriev I.V."/>
            <person name="Hibbett D.S."/>
            <person name="Martin F."/>
            <person name="Nordberg H.P."/>
            <person name="Cantor M.N."/>
            <person name="Hua S.X."/>
        </authorList>
    </citation>
    <scope>NUCLEOTIDE SEQUENCE [LARGE SCALE GENOMIC DNA]</scope>
    <source>
        <strain evidence="2 3">LaAM-08-1</strain>
    </source>
</reference>
<dbReference type="EMBL" id="KN838619">
    <property type="protein sequence ID" value="KIK00781.1"/>
    <property type="molecule type" value="Genomic_DNA"/>
</dbReference>